<reference evidence="4 5" key="1">
    <citation type="submission" date="2020-04" db="EMBL/GenBank/DDBJ databases">
        <title>Rhodospirillaceae bacterium KN72 isolated from deep sea.</title>
        <authorList>
            <person name="Zhang D.-C."/>
        </authorList>
    </citation>
    <scope>NUCLEOTIDE SEQUENCE [LARGE SCALE GENOMIC DNA]</scope>
    <source>
        <strain evidence="4 5">KN72</strain>
    </source>
</reference>
<evidence type="ECO:0000256" key="1">
    <source>
        <dbReference type="PROSITE-ProRule" id="PRU00473"/>
    </source>
</evidence>
<dbReference type="Proteomes" id="UP000539372">
    <property type="component" value="Unassembled WGS sequence"/>
</dbReference>
<dbReference type="AlphaFoldDB" id="A0A7Y0E4H5"/>
<dbReference type="PANTHER" id="PTHR30329:SF21">
    <property type="entry name" value="LIPOPROTEIN YIAD-RELATED"/>
    <property type="match status" value="1"/>
</dbReference>
<feature type="compositionally biased region" description="Low complexity" evidence="2">
    <location>
        <begin position="198"/>
        <end position="209"/>
    </location>
</feature>
<dbReference type="PROSITE" id="PS51123">
    <property type="entry name" value="OMPA_2"/>
    <property type="match status" value="1"/>
</dbReference>
<feature type="compositionally biased region" description="Low complexity" evidence="2">
    <location>
        <begin position="180"/>
        <end position="190"/>
    </location>
</feature>
<protein>
    <submittedName>
        <fullName evidence="4">OmpA family protein</fullName>
    </submittedName>
</protein>
<accession>A0A7Y0E4H5</accession>
<proteinExistence type="predicted"/>
<feature type="compositionally biased region" description="Low complexity" evidence="2">
    <location>
        <begin position="128"/>
        <end position="137"/>
    </location>
</feature>
<dbReference type="EMBL" id="JABBNT010000005">
    <property type="protein sequence ID" value="NMM46276.1"/>
    <property type="molecule type" value="Genomic_DNA"/>
</dbReference>
<feature type="region of interest" description="Disordered" evidence="2">
    <location>
        <begin position="49"/>
        <end position="73"/>
    </location>
</feature>
<evidence type="ECO:0000313" key="5">
    <source>
        <dbReference type="Proteomes" id="UP000539372"/>
    </source>
</evidence>
<comment type="caution">
    <text evidence="4">The sequence shown here is derived from an EMBL/GenBank/DDBJ whole genome shotgun (WGS) entry which is preliminary data.</text>
</comment>
<dbReference type="SUPFAM" id="SSF103088">
    <property type="entry name" value="OmpA-like"/>
    <property type="match status" value="1"/>
</dbReference>
<name>A0A7Y0E4H5_9PROT</name>
<gene>
    <name evidence="4" type="ORF">HH303_17430</name>
</gene>
<feature type="compositionally biased region" description="Pro residues" evidence="2">
    <location>
        <begin position="117"/>
        <end position="127"/>
    </location>
</feature>
<evidence type="ECO:0000256" key="2">
    <source>
        <dbReference type="SAM" id="MobiDB-lite"/>
    </source>
</evidence>
<keyword evidence="5" id="KW-1185">Reference proteome</keyword>
<feature type="domain" description="OmpA-like" evidence="3">
    <location>
        <begin position="229"/>
        <end position="351"/>
    </location>
</feature>
<dbReference type="InterPro" id="IPR036737">
    <property type="entry name" value="OmpA-like_sf"/>
</dbReference>
<dbReference type="Pfam" id="PF00691">
    <property type="entry name" value="OmpA"/>
    <property type="match status" value="1"/>
</dbReference>
<dbReference type="CDD" id="cd07185">
    <property type="entry name" value="OmpA_C-like"/>
    <property type="match status" value="1"/>
</dbReference>
<keyword evidence="1" id="KW-0472">Membrane</keyword>
<dbReference type="Gene3D" id="3.30.1330.60">
    <property type="entry name" value="OmpA-like domain"/>
    <property type="match status" value="1"/>
</dbReference>
<dbReference type="InterPro" id="IPR006665">
    <property type="entry name" value="OmpA-like"/>
</dbReference>
<evidence type="ECO:0000313" key="4">
    <source>
        <dbReference type="EMBL" id="NMM46276.1"/>
    </source>
</evidence>
<evidence type="ECO:0000259" key="3">
    <source>
        <dbReference type="PROSITE" id="PS51123"/>
    </source>
</evidence>
<organism evidence="4 5">
    <name type="scientific">Pacificispira spongiicola</name>
    <dbReference type="NCBI Taxonomy" id="2729598"/>
    <lineage>
        <taxon>Bacteria</taxon>
        <taxon>Pseudomonadati</taxon>
        <taxon>Pseudomonadota</taxon>
        <taxon>Alphaproteobacteria</taxon>
        <taxon>Rhodospirillales</taxon>
        <taxon>Rhodospirillaceae</taxon>
        <taxon>Pacificispira</taxon>
    </lineage>
</organism>
<feature type="compositionally biased region" description="Low complexity" evidence="2">
    <location>
        <begin position="218"/>
        <end position="227"/>
    </location>
</feature>
<dbReference type="PROSITE" id="PS51257">
    <property type="entry name" value="PROKAR_LIPOPROTEIN"/>
    <property type="match status" value="1"/>
</dbReference>
<feature type="region of interest" description="Disordered" evidence="2">
    <location>
        <begin position="110"/>
        <end position="227"/>
    </location>
</feature>
<dbReference type="GO" id="GO:0016020">
    <property type="term" value="C:membrane"/>
    <property type="evidence" value="ECO:0007669"/>
    <property type="project" value="UniProtKB-UniRule"/>
</dbReference>
<dbReference type="InterPro" id="IPR050330">
    <property type="entry name" value="Bact_OuterMem_StrucFunc"/>
</dbReference>
<feature type="compositionally biased region" description="Pro residues" evidence="2">
    <location>
        <begin position="138"/>
        <end position="179"/>
    </location>
</feature>
<sequence length="351" mass="36454">MQGDFPRSTVSLSIRAALAAAVLFGVTACDSSRDVVDAVNPVKWFEGDEAANSEPKPIPGEDGDYPAIGAVPDRPEEPAIKREYMQLADVLAADRENALYTDEVIRREAPPVRVITPPDPTQEPAEPPTASVITAPPESVPPESSPQPAPQPVPVPQATPQPAPQPAQVPQPAPAPSPSPSQAQTAQAAPQPAPAPQPLTQSQSSAPAPASAPPPAPNVAQAAPATGAAAATRTQMIATIYFPSGGARLTERDREILNQVAGIYSRDGGKRVVIVGHSSRSGASGDESQQALVNYKVSLDRAAAVGQVLVSAGIPIEQIVVDARGSKELKYSEETPAGEAGNRRAEVFLQY</sequence>
<dbReference type="PANTHER" id="PTHR30329">
    <property type="entry name" value="STATOR ELEMENT OF FLAGELLAR MOTOR COMPLEX"/>
    <property type="match status" value="1"/>
</dbReference>
<dbReference type="RefSeq" id="WP_169626640.1">
    <property type="nucleotide sequence ID" value="NZ_JABBNT010000005.1"/>
</dbReference>